<evidence type="ECO:0000313" key="2">
    <source>
        <dbReference type="EMBL" id="EJW70385.1"/>
    </source>
</evidence>
<feature type="region of interest" description="Disordered" evidence="1">
    <location>
        <begin position="1"/>
        <end position="56"/>
    </location>
</feature>
<dbReference type="EMBL" id="ADBV01022179">
    <property type="protein sequence ID" value="EJW70385.1"/>
    <property type="molecule type" value="Genomic_DNA"/>
</dbReference>
<evidence type="ECO:0000256" key="1">
    <source>
        <dbReference type="SAM" id="MobiDB-lite"/>
    </source>
</evidence>
<dbReference type="AlphaFoldDB" id="J9A8V3"/>
<proteinExistence type="predicted"/>
<gene>
    <name evidence="2" type="ORF">WUBG_18708</name>
</gene>
<organism evidence="2 3">
    <name type="scientific">Wuchereria bancrofti</name>
    <dbReference type="NCBI Taxonomy" id="6293"/>
    <lineage>
        <taxon>Eukaryota</taxon>
        <taxon>Metazoa</taxon>
        <taxon>Ecdysozoa</taxon>
        <taxon>Nematoda</taxon>
        <taxon>Chromadorea</taxon>
        <taxon>Rhabditida</taxon>
        <taxon>Spirurina</taxon>
        <taxon>Spiruromorpha</taxon>
        <taxon>Filarioidea</taxon>
        <taxon>Onchocercidae</taxon>
        <taxon>Wuchereria</taxon>
    </lineage>
</organism>
<comment type="caution">
    <text evidence="2">The sequence shown here is derived from an EMBL/GenBank/DDBJ whole genome shotgun (WGS) entry which is preliminary data.</text>
</comment>
<feature type="non-terminal residue" evidence="2">
    <location>
        <position position="1"/>
    </location>
</feature>
<reference evidence="3" key="1">
    <citation type="submission" date="2012-08" db="EMBL/GenBank/DDBJ databases">
        <title>The Genome Sequence of Wuchereria bancrofti.</title>
        <authorList>
            <person name="Nutman T.B."/>
            <person name="Fink D.L."/>
            <person name="Russ C."/>
            <person name="Young S."/>
            <person name="Zeng Q."/>
            <person name="Koehrsen M."/>
            <person name="Alvarado L."/>
            <person name="Berlin A."/>
            <person name="Chapman S.B."/>
            <person name="Chen Z."/>
            <person name="Freedman E."/>
            <person name="Gellesch M."/>
            <person name="Goldberg J."/>
            <person name="Griggs A."/>
            <person name="Gujja S."/>
            <person name="Heilman E.R."/>
            <person name="Heiman D."/>
            <person name="Hepburn T."/>
            <person name="Howarth C."/>
            <person name="Jen D."/>
            <person name="Larson L."/>
            <person name="Lewis B."/>
            <person name="Mehta T."/>
            <person name="Park D."/>
            <person name="Pearson M."/>
            <person name="Roberts A."/>
            <person name="Saif S."/>
            <person name="Shea T."/>
            <person name="Shenoy N."/>
            <person name="Sisk P."/>
            <person name="Stolte C."/>
            <person name="Sykes S."/>
            <person name="Walk T."/>
            <person name="White J."/>
            <person name="Yandava C."/>
            <person name="Haas B."/>
            <person name="Henn M.R."/>
            <person name="Nusbaum C."/>
            <person name="Birren B."/>
        </authorList>
    </citation>
    <scope>NUCLEOTIDE SEQUENCE [LARGE SCALE GENOMIC DNA]</scope>
    <source>
        <strain evidence="3">NA</strain>
    </source>
</reference>
<name>J9A8V3_WUCBA</name>
<evidence type="ECO:0000313" key="3">
    <source>
        <dbReference type="Proteomes" id="UP000004810"/>
    </source>
</evidence>
<dbReference type="Proteomes" id="UP000004810">
    <property type="component" value="Unassembled WGS sequence"/>
</dbReference>
<feature type="compositionally biased region" description="Polar residues" evidence="1">
    <location>
        <begin position="25"/>
        <end position="40"/>
    </location>
</feature>
<sequence length="56" mass="6246">VASKPGAQQHEELSSPSVRHPISRRSFSGPSYMSHTQDANNFYGEIRLGPPGYYRP</sequence>
<accession>J9A8V3</accession>
<protein>
    <submittedName>
        <fullName evidence="2">Uncharacterized protein</fullName>
    </submittedName>
</protein>